<gene>
    <name evidence="2" type="ORF">H6P81_016050</name>
</gene>
<organism evidence="2 3">
    <name type="scientific">Aristolochia fimbriata</name>
    <name type="common">White veined hardy Dutchman's pipe vine</name>
    <dbReference type="NCBI Taxonomy" id="158543"/>
    <lineage>
        <taxon>Eukaryota</taxon>
        <taxon>Viridiplantae</taxon>
        <taxon>Streptophyta</taxon>
        <taxon>Embryophyta</taxon>
        <taxon>Tracheophyta</taxon>
        <taxon>Spermatophyta</taxon>
        <taxon>Magnoliopsida</taxon>
        <taxon>Magnoliidae</taxon>
        <taxon>Piperales</taxon>
        <taxon>Aristolochiaceae</taxon>
        <taxon>Aristolochia</taxon>
    </lineage>
</organism>
<comment type="caution">
    <text evidence="2">The sequence shown here is derived from an EMBL/GenBank/DDBJ whole genome shotgun (WGS) entry which is preliminary data.</text>
</comment>
<proteinExistence type="predicted"/>
<feature type="compositionally biased region" description="Low complexity" evidence="1">
    <location>
        <begin position="1284"/>
        <end position="1293"/>
    </location>
</feature>
<accession>A0AAV7E760</accession>
<feature type="compositionally biased region" description="Basic and acidic residues" evidence="1">
    <location>
        <begin position="162"/>
        <end position="172"/>
    </location>
</feature>
<evidence type="ECO:0000313" key="2">
    <source>
        <dbReference type="EMBL" id="KAG9444710.1"/>
    </source>
</evidence>
<feature type="region of interest" description="Disordered" evidence="1">
    <location>
        <begin position="458"/>
        <end position="479"/>
    </location>
</feature>
<sequence length="1504" mass="164534">MPRRRRGAGWCVNARRESRVSLLMIGRRRVSAPAPATVRDANTRTTTGRDLIPRTIEVFERKLHPRPLRSRVHLPSATPDAAPPPPPRSAAPPLAGGGRVAGAQQIVALPPRRGWLKTLCPKGTSARRVVAPPLPWPLKAWLKSWSEAPGSRGPLPGSCSSADRRPCSDWHPRSCPSRRTGRKSHGMGAREGDSPAVPGPRRRPRGAVGEVGLFGNAAQIGREADGVGRCSVRARDGESRSAADSGADRRWSRATQAPADDPARWIRRLADRGGWRRDHTDAFSRAPARRLAPASWFPIQPALKHGPRSLTCVRKLAMRDEPKPGYGAQLRANLEPTKGVGRLRQQDGGHGSRTAKECVTTHPPNQPAPENGCAFAATDPYPGRGQQPGLDESRGERFHVNALAHGLVDPKRQGKPQKIARHHANLEKGIGLKFLNRTGACPPWKRSAGGRVQRLEEHRDAAAGPGSPGWPLKTGGPKSRPRLVVLITASGLQGKGSRQNGSETREKDWLEGWARGPSPQPAGLSVDCSKLFPAGRELVVARRPGTDGNAPFGAFPKAEQPTQNCRRRALPLLFVPVRLGRSRSGGRHCQVGSLAGAAHLLKKITQGTELGLDRRGDRRLKYADGYCSGRVALLPRSTEIQPHVAPILSSAPARSVLNTSRKTKTLSRAGSPPGAGVAVPPHPRQPWDSASSHNRPGHRSPLGPREGWGAGWRGRGRQVLLKGAEARGHPRHAKESGGTRRRRAKVGTDCGGRGRRVMSRRRGGERPVAPPARLGRVCCPPRACAMVCPSTCVSSKGHLPLAPLRMAFSSFRAAGKAQVAGAYGAFVGSPCTGRASGAADGGRAASGARWTRAREWCFRQMSRRLVAAFPSLHGPPAGPCWVAGIPLSRWTWLIRKRSLIAQLLLDRRCPPWPGVLRRLAIGAAVEAPRLSEDATWLILPVVICLSQRLSHACLKKLRSWTLGWSIGPQGVCTGRLCPFYRAMRPGLNWSGSPPCCYFEEIRVLKASLRLDTLAWDNITGFRSYCVGLRIGTIRYRPSLNHKRCRTRDRADVAFRTSAAPYEKSKFWVPGSMVARLKLKGIDGRAPPGRGSPRLNLTQHGKLTSSLTTPLPFVHTARRFLPIEWSVKCSIKGDAGGSAADNAEKSTEPYHLEEGEVEQGFRGEPAEGSLSIPLNERHLRLTKLHTMPRWATGAGRIPRTIEVFERKLHPRPLGQGYTCWAPRPTQFSPPPGSLLPPHRWRCGGSPGRADWSPCPPWRGWLKKHFAPRHSRHDEWWLLPPPPPLARGSSRGPRPWLKRTPAGQLPPADRRPCSDWHPSSQKPPFKDGPGASPMEWGPERVTALLCPDPVVTARRCRRSRVVWECSPNRAVNSGPRLNSGRETDSLTRKRMGGRRARSERGTARAGPAADSGADRRWSRATQARRMIPPAGYAASRGPRRVAARPRTRPRGHLRLLAPGQRVPHSTRLEKHGPRSLTCVRSQRATKPVRRKEADWGSSSWLHRRPT</sequence>
<feature type="region of interest" description="Disordered" evidence="1">
    <location>
        <begin position="340"/>
        <end position="369"/>
    </location>
</feature>
<dbReference type="Proteomes" id="UP000825729">
    <property type="component" value="Unassembled WGS sequence"/>
</dbReference>
<feature type="compositionally biased region" description="Pro residues" evidence="1">
    <location>
        <begin position="81"/>
        <end position="90"/>
    </location>
</feature>
<feature type="compositionally biased region" description="Basic residues" evidence="1">
    <location>
        <begin position="753"/>
        <end position="763"/>
    </location>
</feature>
<feature type="region of interest" description="Disordered" evidence="1">
    <location>
        <begin position="1370"/>
        <end position="1418"/>
    </location>
</feature>
<name>A0AAV7E760_ARIFI</name>
<dbReference type="EMBL" id="JAINDJ010000006">
    <property type="protein sequence ID" value="KAG9444710.1"/>
    <property type="molecule type" value="Genomic_DNA"/>
</dbReference>
<feature type="region of interest" description="Disordered" evidence="1">
    <location>
        <begin position="147"/>
        <end position="208"/>
    </location>
</feature>
<feature type="region of interest" description="Disordered" evidence="1">
    <location>
        <begin position="660"/>
        <end position="768"/>
    </location>
</feature>
<feature type="compositionally biased region" description="Basic and acidic residues" evidence="1">
    <location>
        <begin position="1141"/>
        <end position="1164"/>
    </location>
</feature>
<evidence type="ECO:0000256" key="1">
    <source>
        <dbReference type="SAM" id="MobiDB-lite"/>
    </source>
</evidence>
<feature type="compositionally biased region" description="Basic and acidic residues" evidence="1">
    <location>
        <begin position="233"/>
        <end position="251"/>
    </location>
</feature>
<feature type="compositionally biased region" description="Basic and acidic residues" evidence="1">
    <location>
        <begin position="724"/>
        <end position="738"/>
    </location>
</feature>
<feature type="region of interest" description="Disordered" evidence="1">
    <location>
        <begin position="1277"/>
        <end position="1334"/>
    </location>
</feature>
<feature type="compositionally biased region" description="Low complexity" evidence="1">
    <location>
        <begin position="667"/>
        <end position="679"/>
    </location>
</feature>
<feature type="region of interest" description="Disordered" evidence="1">
    <location>
        <begin position="67"/>
        <end position="98"/>
    </location>
</feature>
<keyword evidence="3" id="KW-1185">Reference proteome</keyword>
<protein>
    <submittedName>
        <fullName evidence="2">Uncharacterized protein</fullName>
    </submittedName>
</protein>
<dbReference type="PANTHER" id="PTHR34410">
    <property type="entry name" value="INTRON-ENCODED HOMING ENDONUCLEASE, PUTATIVE-RELATED"/>
    <property type="match status" value="1"/>
</dbReference>
<dbReference type="PANTHER" id="PTHR34410:SF2">
    <property type="entry name" value="RRNA INTRON-ENCODED HOMING ENDONUCLEASE"/>
    <property type="match status" value="1"/>
</dbReference>
<evidence type="ECO:0000313" key="3">
    <source>
        <dbReference type="Proteomes" id="UP000825729"/>
    </source>
</evidence>
<reference evidence="2 3" key="1">
    <citation type="submission" date="2021-07" db="EMBL/GenBank/DDBJ databases">
        <title>The Aristolochia fimbriata genome: insights into angiosperm evolution, floral development and chemical biosynthesis.</title>
        <authorList>
            <person name="Jiao Y."/>
        </authorList>
    </citation>
    <scope>NUCLEOTIDE SEQUENCE [LARGE SCALE GENOMIC DNA]</scope>
    <source>
        <strain evidence="2">IBCAS-2021</strain>
        <tissue evidence="2">Leaf</tissue>
    </source>
</reference>
<feature type="region of interest" description="Disordered" evidence="1">
    <location>
        <begin position="1462"/>
        <end position="1504"/>
    </location>
</feature>
<feature type="region of interest" description="Disordered" evidence="1">
    <location>
        <begin position="232"/>
        <end position="259"/>
    </location>
</feature>
<feature type="region of interest" description="Disordered" evidence="1">
    <location>
        <begin position="1135"/>
        <end position="1168"/>
    </location>
</feature>